<dbReference type="EMBL" id="CAJJDN010000072">
    <property type="protein sequence ID" value="CAD8099553.1"/>
    <property type="molecule type" value="Genomic_DNA"/>
</dbReference>
<comment type="caution">
    <text evidence="1">The sequence shown here is derived from an EMBL/GenBank/DDBJ whole genome shotgun (WGS) entry which is preliminary data.</text>
</comment>
<reference evidence="1" key="1">
    <citation type="submission" date="2021-01" db="EMBL/GenBank/DDBJ databases">
        <authorList>
            <consortium name="Genoscope - CEA"/>
            <person name="William W."/>
        </authorList>
    </citation>
    <scope>NUCLEOTIDE SEQUENCE</scope>
</reference>
<proteinExistence type="predicted"/>
<sequence>MKRLIVNQTRSKTVAARPQQINLDRVNKWLQTLTVKANTLESRFYASQLSSLFNFYSKPATGAAQEIDWNFWKDQITTEGLVEKVQKGHDTLLHKEFDVERICHQVVSSQSKELEDLENELSFHSAVWSNYYLDQHLALLDLEQYGDRNDYVIHEDYDFYPGLEADLEELTETHNWIPGSKDDINLKGYMVSQFQWGKKIISFYRHPCDDFKAARGTKNILGR</sequence>
<protein>
    <submittedName>
        <fullName evidence="1">Uncharacterized protein</fullName>
    </submittedName>
</protein>
<gene>
    <name evidence="1" type="ORF">PSON_ATCC_30995.1.T0720080</name>
</gene>
<evidence type="ECO:0000313" key="2">
    <source>
        <dbReference type="Proteomes" id="UP000692954"/>
    </source>
</evidence>
<evidence type="ECO:0000313" key="1">
    <source>
        <dbReference type="EMBL" id="CAD8099553.1"/>
    </source>
</evidence>
<dbReference type="Proteomes" id="UP000692954">
    <property type="component" value="Unassembled WGS sequence"/>
</dbReference>
<dbReference type="AlphaFoldDB" id="A0A8S1P9Z0"/>
<name>A0A8S1P9Z0_9CILI</name>
<dbReference type="OrthoDB" id="282788at2759"/>
<keyword evidence="2" id="KW-1185">Reference proteome</keyword>
<organism evidence="1 2">
    <name type="scientific">Paramecium sonneborni</name>
    <dbReference type="NCBI Taxonomy" id="65129"/>
    <lineage>
        <taxon>Eukaryota</taxon>
        <taxon>Sar</taxon>
        <taxon>Alveolata</taxon>
        <taxon>Ciliophora</taxon>
        <taxon>Intramacronucleata</taxon>
        <taxon>Oligohymenophorea</taxon>
        <taxon>Peniculida</taxon>
        <taxon>Parameciidae</taxon>
        <taxon>Paramecium</taxon>
    </lineage>
</organism>
<accession>A0A8S1P9Z0</accession>